<evidence type="ECO:0000256" key="6">
    <source>
        <dbReference type="ARBA" id="ARBA00023251"/>
    </source>
</evidence>
<gene>
    <name evidence="9" type="ORF">ADK38_33790</name>
</gene>
<dbReference type="InterPro" id="IPR020846">
    <property type="entry name" value="MFS_dom"/>
</dbReference>
<feature type="transmembrane region" description="Helical" evidence="7">
    <location>
        <begin position="101"/>
        <end position="119"/>
    </location>
</feature>
<feature type="domain" description="Major facilitator superfamily (MFS) profile" evidence="8">
    <location>
        <begin position="11"/>
        <end position="165"/>
    </location>
</feature>
<feature type="non-terminal residue" evidence="9">
    <location>
        <position position="1"/>
    </location>
</feature>
<feature type="non-terminal residue" evidence="9">
    <location>
        <position position="165"/>
    </location>
</feature>
<dbReference type="Gene3D" id="1.20.1250.20">
    <property type="entry name" value="MFS general substrate transporter like domains"/>
    <property type="match status" value="1"/>
</dbReference>
<keyword evidence="2" id="KW-0813">Transport</keyword>
<dbReference type="EMBL" id="LGUT01003104">
    <property type="protein sequence ID" value="KOG85952.1"/>
    <property type="molecule type" value="Genomic_DNA"/>
</dbReference>
<dbReference type="PANTHER" id="PTHR42718:SF9">
    <property type="entry name" value="MAJOR FACILITATOR SUPERFAMILY MULTIDRUG TRANSPORTER MFSC"/>
    <property type="match status" value="1"/>
</dbReference>
<evidence type="ECO:0000256" key="7">
    <source>
        <dbReference type="SAM" id="Phobius"/>
    </source>
</evidence>
<keyword evidence="10" id="KW-1185">Reference proteome</keyword>
<keyword evidence="3 7" id="KW-0812">Transmembrane</keyword>
<organism evidence="9 10">
    <name type="scientific">Streptomyces varsoviensis</name>
    <dbReference type="NCBI Taxonomy" id="67373"/>
    <lineage>
        <taxon>Bacteria</taxon>
        <taxon>Bacillati</taxon>
        <taxon>Actinomycetota</taxon>
        <taxon>Actinomycetes</taxon>
        <taxon>Kitasatosporales</taxon>
        <taxon>Streptomycetaceae</taxon>
        <taxon>Streptomyces</taxon>
    </lineage>
</organism>
<dbReference type="PANTHER" id="PTHR42718">
    <property type="entry name" value="MAJOR FACILITATOR SUPERFAMILY MULTIDRUG TRANSPORTER MFSC"/>
    <property type="match status" value="1"/>
</dbReference>
<evidence type="ECO:0000256" key="4">
    <source>
        <dbReference type="ARBA" id="ARBA00022989"/>
    </source>
</evidence>
<feature type="transmembrane region" description="Helical" evidence="7">
    <location>
        <begin position="12"/>
        <end position="36"/>
    </location>
</feature>
<evidence type="ECO:0000256" key="5">
    <source>
        <dbReference type="ARBA" id="ARBA00023136"/>
    </source>
</evidence>
<feature type="transmembrane region" description="Helical" evidence="7">
    <location>
        <begin position="77"/>
        <end position="95"/>
    </location>
</feature>
<evidence type="ECO:0000256" key="1">
    <source>
        <dbReference type="ARBA" id="ARBA00004651"/>
    </source>
</evidence>
<dbReference type="InterPro" id="IPR011701">
    <property type="entry name" value="MFS"/>
</dbReference>
<comment type="caution">
    <text evidence="9">The sequence shown here is derived from an EMBL/GenBank/DDBJ whole genome shotgun (WGS) entry which is preliminary data.</text>
</comment>
<feature type="transmembrane region" description="Helical" evidence="7">
    <location>
        <begin position="42"/>
        <end position="65"/>
    </location>
</feature>
<evidence type="ECO:0000256" key="2">
    <source>
        <dbReference type="ARBA" id="ARBA00022448"/>
    </source>
</evidence>
<accession>A0ABR5IXR4</accession>
<dbReference type="SUPFAM" id="SSF103473">
    <property type="entry name" value="MFS general substrate transporter"/>
    <property type="match status" value="1"/>
</dbReference>
<keyword evidence="5 7" id="KW-0472">Membrane</keyword>
<protein>
    <submittedName>
        <fullName evidence="9">Multidrug MFS transporter</fullName>
    </submittedName>
</protein>
<reference evidence="9 10" key="1">
    <citation type="submission" date="2015-07" db="EMBL/GenBank/DDBJ databases">
        <authorList>
            <person name="Ju K.-S."/>
            <person name="Doroghazi J.R."/>
            <person name="Metcalf W.W."/>
        </authorList>
    </citation>
    <scope>NUCLEOTIDE SEQUENCE [LARGE SCALE GENOMIC DNA]</scope>
    <source>
        <strain evidence="9 10">NRRL B-3589</strain>
    </source>
</reference>
<dbReference type="PROSITE" id="PS50850">
    <property type="entry name" value="MFS"/>
    <property type="match status" value="1"/>
</dbReference>
<dbReference type="Proteomes" id="UP000037020">
    <property type="component" value="Unassembled WGS sequence"/>
</dbReference>
<keyword evidence="4 7" id="KW-1133">Transmembrane helix</keyword>
<evidence type="ECO:0000313" key="9">
    <source>
        <dbReference type="EMBL" id="KOG85952.1"/>
    </source>
</evidence>
<sequence length="165" mass="16645">LPPSLFRRSGVAATAVIGVLLNLGFYGLLYLATLYFQQERAYGPLATGLALLPAAVMVLVAAPLSGRLTARFGPYRPMAWGLLLGAVGFLGWLAAGPGTAYGWLLFPLVVTGLGVPMTVPAATAAIMESAPADAAGLASAVFNVARQVGNAIGVALFGTLAATGG</sequence>
<comment type="subcellular location">
    <subcellularLocation>
        <location evidence="1">Cell membrane</location>
        <topology evidence="1">Multi-pass membrane protein</topology>
    </subcellularLocation>
</comment>
<name>A0ABR5IXR4_9ACTN</name>
<evidence type="ECO:0000256" key="3">
    <source>
        <dbReference type="ARBA" id="ARBA00022692"/>
    </source>
</evidence>
<dbReference type="Pfam" id="PF07690">
    <property type="entry name" value="MFS_1"/>
    <property type="match status" value="1"/>
</dbReference>
<evidence type="ECO:0000313" key="10">
    <source>
        <dbReference type="Proteomes" id="UP000037020"/>
    </source>
</evidence>
<proteinExistence type="predicted"/>
<evidence type="ECO:0000259" key="8">
    <source>
        <dbReference type="PROSITE" id="PS50850"/>
    </source>
</evidence>
<dbReference type="InterPro" id="IPR036259">
    <property type="entry name" value="MFS_trans_sf"/>
</dbReference>
<keyword evidence="6" id="KW-0046">Antibiotic resistance</keyword>